<dbReference type="EMBL" id="VJMH01005144">
    <property type="protein sequence ID" value="KAF0699969.1"/>
    <property type="molecule type" value="Genomic_DNA"/>
</dbReference>
<evidence type="ECO:0000256" key="2">
    <source>
        <dbReference type="ARBA" id="ARBA00023015"/>
    </source>
</evidence>
<dbReference type="EMBL" id="CAADRA010005165">
    <property type="protein sequence ID" value="VFT86365.1"/>
    <property type="molecule type" value="Genomic_DNA"/>
</dbReference>
<dbReference type="OrthoDB" id="67335at2759"/>
<reference evidence="8" key="2">
    <citation type="submission" date="2019-06" db="EMBL/GenBank/DDBJ databases">
        <title>Genomics analysis of Aphanomyces spp. identifies a new class of oomycete effector associated with host adaptation.</title>
        <authorList>
            <person name="Gaulin E."/>
        </authorList>
    </citation>
    <scope>NUCLEOTIDE SEQUENCE</scope>
    <source>
        <strain evidence="8">CBS 578.67</strain>
    </source>
</reference>
<comment type="similarity">
    <text evidence="6">Belongs to the HSF family.</text>
</comment>
<evidence type="ECO:0000256" key="5">
    <source>
        <dbReference type="ARBA" id="ARBA00023242"/>
    </source>
</evidence>
<dbReference type="SUPFAM" id="SSF46785">
    <property type="entry name" value="Winged helix' DNA-binding domain"/>
    <property type="match status" value="1"/>
</dbReference>
<keyword evidence="3" id="KW-0238">DNA-binding</keyword>
<evidence type="ECO:0000256" key="6">
    <source>
        <dbReference type="RuleBase" id="RU004020"/>
    </source>
</evidence>
<dbReference type="PRINTS" id="PR00056">
    <property type="entry name" value="HSFDOMAIN"/>
</dbReference>
<evidence type="ECO:0000313" key="9">
    <source>
        <dbReference type="EMBL" id="VFT86365.1"/>
    </source>
</evidence>
<dbReference type="SMART" id="SM00415">
    <property type="entry name" value="HSF"/>
    <property type="match status" value="1"/>
</dbReference>
<dbReference type="InterPro" id="IPR036388">
    <property type="entry name" value="WH-like_DNA-bd_sf"/>
</dbReference>
<dbReference type="Pfam" id="PF00447">
    <property type="entry name" value="HSF_DNA-bind"/>
    <property type="match status" value="1"/>
</dbReference>
<dbReference type="Gene3D" id="1.10.10.10">
    <property type="entry name" value="Winged helix-like DNA-binding domain superfamily/Winged helix DNA-binding domain"/>
    <property type="match status" value="1"/>
</dbReference>
<evidence type="ECO:0000256" key="4">
    <source>
        <dbReference type="ARBA" id="ARBA00023163"/>
    </source>
</evidence>
<dbReference type="Proteomes" id="UP000332933">
    <property type="component" value="Unassembled WGS sequence"/>
</dbReference>
<keyword evidence="5" id="KW-0539">Nucleus</keyword>
<sequence length="226" mass="25089">MLAPSSPSTLSTSSAVGGTMFLKKLFTMMGATPAALGGWCDNGTAFEIRNPKEFARVMLPQYFKHCKFTSFVRQLNFYGFQKFKREVLLVAHETDEKALTFSHPFFQQHKPRLLGKIKRKTNYTELNEATSDTCSSGDDVEHLRNEVSGLKNTLALLGHQVSQLTMMLSEIAKAPKNDLLDALEYLEDPNLLSQTTSEMDFIESIVPLCLPSSGAAAAAIETKWTL</sequence>
<accession>A0A485KND1</accession>
<feature type="domain" description="HSF-type DNA-binding" evidence="7">
    <location>
        <begin position="17"/>
        <end position="120"/>
    </location>
</feature>
<dbReference type="GO" id="GO:0003700">
    <property type="term" value="F:DNA-binding transcription factor activity"/>
    <property type="evidence" value="ECO:0007669"/>
    <property type="project" value="InterPro"/>
</dbReference>
<keyword evidence="10" id="KW-1185">Reference proteome</keyword>
<dbReference type="PANTHER" id="PTHR10015">
    <property type="entry name" value="HEAT SHOCK TRANSCRIPTION FACTOR"/>
    <property type="match status" value="1"/>
</dbReference>
<dbReference type="GO" id="GO:0005634">
    <property type="term" value="C:nucleus"/>
    <property type="evidence" value="ECO:0007669"/>
    <property type="project" value="UniProtKB-SubCell"/>
</dbReference>
<dbReference type="FunFam" id="1.10.10.10:FF:000027">
    <property type="entry name" value="Heat shock transcription factor 1"/>
    <property type="match status" value="1"/>
</dbReference>
<keyword evidence="4" id="KW-0804">Transcription</keyword>
<reference evidence="9 10" key="1">
    <citation type="submission" date="2019-03" db="EMBL/GenBank/DDBJ databases">
        <authorList>
            <person name="Gaulin E."/>
            <person name="Dumas B."/>
        </authorList>
    </citation>
    <scope>NUCLEOTIDE SEQUENCE [LARGE SCALE GENOMIC DNA]</scope>
    <source>
        <strain evidence="9">CBS 568.67</strain>
    </source>
</reference>
<dbReference type="InterPro" id="IPR000232">
    <property type="entry name" value="HSF_DNA-bd"/>
</dbReference>
<proteinExistence type="inferred from homology"/>
<keyword evidence="2" id="KW-0805">Transcription regulation</keyword>
<dbReference type="AlphaFoldDB" id="A0A485KND1"/>
<dbReference type="PANTHER" id="PTHR10015:SF206">
    <property type="entry name" value="HSF-TYPE DNA-BINDING DOMAIN-CONTAINING PROTEIN"/>
    <property type="match status" value="1"/>
</dbReference>
<comment type="subcellular location">
    <subcellularLocation>
        <location evidence="1">Nucleus</location>
    </subcellularLocation>
</comment>
<evidence type="ECO:0000256" key="1">
    <source>
        <dbReference type="ARBA" id="ARBA00004123"/>
    </source>
</evidence>
<organism evidence="9 10">
    <name type="scientific">Aphanomyces stellatus</name>
    <dbReference type="NCBI Taxonomy" id="120398"/>
    <lineage>
        <taxon>Eukaryota</taxon>
        <taxon>Sar</taxon>
        <taxon>Stramenopiles</taxon>
        <taxon>Oomycota</taxon>
        <taxon>Saprolegniomycetes</taxon>
        <taxon>Saprolegniales</taxon>
        <taxon>Verrucalvaceae</taxon>
        <taxon>Aphanomyces</taxon>
    </lineage>
</organism>
<evidence type="ECO:0000256" key="3">
    <source>
        <dbReference type="ARBA" id="ARBA00023125"/>
    </source>
</evidence>
<evidence type="ECO:0000313" key="8">
    <source>
        <dbReference type="EMBL" id="KAF0699969.1"/>
    </source>
</evidence>
<name>A0A485KND1_9STRA</name>
<dbReference type="InterPro" id="IPR036390">
    <property type="entry name" value="WH_DNA-bd_sf"/>
</dbReference>
<protein>
    <submittedName>
        <fullName evidence="9">Aste57867_9486 protein</fullName>
    </submittedName>
</protein>
<dbReference type="GO" id="GO:0043565">
    <property type="term" value="F:sequence-specific DNA binding"/>
    <property type="evidence" value="ECO:0007669"/>
    <property type="project" value="InterPro"/>
</dbReference>
<gene>
    <name evidence="9" type="primary">Aste57867_9486</name>
    <name evidence="8" type="ORF">As57867_009449</name>
    <name evidence="9" type="ORF">ASTE57867_9486</name>
</gene>
<evidence type="ECO:0000259" key="7">
    <source>
        <dbReference type="SMART" id="SM00415"/>
    </source>
</evidence>
<evidence type="ECO:0000313" key="10">
    <source>
        <dbReference type="Proteomes" id="UP000332933"/>
    </source>
</evidence>